<accession>A0A2Z3RYG8</accession>
<reference evidence="1 2" key="1">
    <citation type="submission" date="2017-10" db="EMBL/GenBank/DDBJ databases">
        <title>Genome of an Actinobacterium that displays light-enhanced growth.</title>
        <authorList>
            <person name="Maresca J.A."/>
            <person name="Hempel P."/>
            <person name="Shevchenko O."/>
            <person name="Miller K.J."/>
            <person name="Hahn M.W."/>
        </authorList>
    </citation>
    <scope>NUCLEOTIDE SEQUENCE [LARGE SCALE GENOMIC DNA]</scope>
    <source>
        <strain evidence="1 2">MWH-Mo1</strain>
    </source>
</reference>
<dbReference type="PANTHER" id="PTHR28255:SF1">
    <property type="entry name" value="UPF0303 PROTEIN YBR137W"/>
    <property type="match status" value="1"/>
</dbReference>
<dbReference type="OrthoDB" id="9815315at2"/>
<dbReference type="Pfam" id="PF03928">
    <property type="entry name" value="HbpS-like"/>
    <property type="match status" value="1"/>
</dbReference>
<dbReference type="RefSeq" id="WP_110233541.1">
    <property type="nucleotide sequence ID" value="NZ_CP023994.1"/>
</dbReference>
<dbReference type="Proteomes" id="UP000246894">
    <property type="component" value="Chromosome"/>
</dbReference>
<dbReference type="InterPro" id="IPR010371">
    <property type="entry name" value="YBR137W-like"/>
</dbReference>
<gene>
    <name evidence="1" type="ORF">AURMO_00969</name>
</gene>
<dbReference type="EMBL" id="CP023994">
    <property type="protein sequence ID" value="AWR21571.1"/>
    <property type="molecule type" value="Genomic_DNA"/>
</dbReference>
<keyword evidence="2" id="KW-1185">Reference proteome</keyword>
<dbReference type="PIRSF" id="PIRSF008757">
    <property type="entry name" value="UCP008757"/>
    <property type="match status" value="1"/>
</dbReference>
<protein>
    <recommendedName>
        <fullName evidence="3">Heme-degrading domain-containing protein</fullName>
    </recommendedName>
</protein>
<dbReference type="Gene3D" id="3.30.450.150">
    <property type="entry name" value="Haem-degrading domain"/>
    <property type="match status" value="1"/>
</dbReference>
<dbReference type="PANTHER" id="PTHR28255">
    <property type="match status" value="1"/>
</dbReference>
<evidence type="ECO:0008006" key="3">
    <source>
        <dbReference type="Google" id="ProtNLM"/>
    </source>
</evidence>
<evidence type="ECO:0000313" key="1">
    <source>
        <dbReference type="EMBL" id="AWR21571.1"/>
    </source>
</evidence>
<name>A0A2Z3RYG8_9MICO</name>
<dbReference type="KEGG" id="aum:AURMO_00969"/>
<evidence type="ECO:0000313" key="2">
    <source>
        <dbReference type="Proteomes" id="UP000246894"/>
    </source>
</evidence>
<dbReference type="SUPFAM" id="SSF143744">
    <property type="entry name" value="GlcG-like"/>
    <property type="match status" value="1"/>
</dbReference>
<dbReference type="AlphaFoldDB" id="A0A2Z3RYG8"/>
<organism evidence="1 2">
    <name type="scientific">Aurantimicrobium photophilum</name>
    <dbReference type="NCBI Taxonomy" id="1987356"/>
    <lineage>
        <taxon>Bacteria</taxon>
        <taxon>Bacillati</taxon>
        <taxon>Actinomycetota</taxon>
        <taxon>Actinomycetes</taxon>
        <taxon>Micrococcales</taxon>
        <taxon>Microbacteriaceae</taxon>
        <taxon>Aurantimicrobium</taxon>
    </lineage>
</organism>
<sequence length="158" mass="17368">MADQPELLADVAELETQLAELRFESLSHEDALALGMDLAARAEERNWPLAVSVFLGDQHVFRYACPGTSSENDDWIERKRKTVYKFQEPSFLVGQRLISQGKHFHTETGLDQSFAAHGGGFPLFVGDEFVGAVIASGVPQQDDHAIVVEALRAALDGE</sequence>
<dbReference type="InterPro" id="IPR038084">
    <property type="entry name" value="PduO/GlcC-like_sf"/>
</dbReference>
<dbReference type="InterPro" id="IPR005624">
    <property type="entry name" value="PduO/GlcC-like"/>
</dbReference>
<proteinExistence type="predicted"/>